<feature type="transmembrane region" description="Helical" evidence="2">
    <location>
        <begin position="483"/>
        <end position="506"/>
    </location>
</feature>
<dbReference type="PANTHER" id="PTHR42698">
    <property type="entry name" value="GTPASE ERA"/>
    <property type="match status" value="1"/>
</dbReference>
<organism evidence="4 5">
    <name type="scientific">Microlunatus spumicola</name>
    <dbReference type="NCBI Taxonomy" id="81499"/>
    <lineage>
        <taxon>Bacteria</taxon>
        <taxon>Bacillati</taxon>
        <taxon>Actinomycetota</taxon>
        <taxon>Actinomycetes</taxon>
        <taxon>Propionibacteriales</taxon>
        <taxon>Propionibacteriaceae</taxon>
        <taxon>Microlunatus</taxon>
    </lineage>
</organism>
<keyword evidence="2" id="KW-0472">Membrane</keyword>
<dbReference type="InterPro" id="IPR006073">
    <property type="entry name" value="GTP-bd"/>
</dbReference>
<dbReference type="SUPFAM" id="SSF52540">
    <property type="entry name" value="P-loop containing nucleoside triphosphate hydrolases"/>
    <property type="match status" value="1"/>
</dbReference>
<dbReference type="InterPro" id="IPR027417">
    <property type="entry name" value="P-loop_NTPase"/>
</dbReference>
<evidence type="ECO:0000313" key="4">
    <source>
        <dbReference type="EMBL" id="GAA3569918.1"/>
    </source>
</evidence>
<evidence type="ECO:0000256" key="2">
    <source>
        <dbReference type="SAM" id="Phobius"/>
    </source>
</evidence>
<name>A0ABP6XTR5_9ACTN</name>
<keyword evidence="2" id="KW-0812">Transmembrane</keyword>
<evidence type="ECO:0000256" key="1">
    <source>
        <dbReference type="SAM" id="MobiDB-lite"/>
    </source>
</evidence>
<keyword evidence="2" id="KW-1133">Transmembrane helix</keyword>
<reference evidence="5" key="1">
    <citation type="journal article" date="2019" name="Int. J. Syst. Evol. Microbiol.">
        <title>The Global Catalogue of Microorganisms (GCM) 10K type strain sequencing project: providing services to taxonomists for standard genome sequencing and annotation.</title>
        <authorList>
            <consortium name="The Broad Institute Genomics Platform"/>
            <consortium name="The Broad Institute Genome Sequencing Center for Infectious Disease"/>
            <person name="Wu L."/>
            <person name="Ma J."/>
        </authorList>
    </citation>
    <scope>NUCLEOTIDE SEQUENCE [LARGE SCALE GENOMIC DNA]</scope>
    <source>
        <strain evidence="5">JCM 16540</strain>
    </source>
</reference>
<protein>
    <submittedName>
        <fullName evidence="4">50S ribosome-binding GTPase</fullName>
    </submittedName>
</protein>
<dbReference type="InterPro" id="IPR005662">
    <property type="entry name" value="GTPase_Era-like"/>
</dbReference>
<dbReference type="EMBL" id="BAAAYR010000004">
    <property type="protein sequence ID" value="GAA3569918.1"/>
    <property type="molecule type" value="Genomic_DNA"/>
</dbReference>
<feature type="transmembrane region" description="Helical" evidence="2">
    <location>
        <begin position="439"/>
        <end position="463"/>
    </location>
</feature>
<dbReference type="Pfam" id="PF01926">
    <property type="entry name" value="MMR_HSR1"/>
    <property type="match status" value="1"/>
</dbReference>
<evidence type="ECO:0000313" key="5">
    <source>
        <dbReference type="Proteomes" id="UP001500767"/>
    </source>
</evidence>
<proteinExistence type="predicted"/>
<gene>
    <name evidence="4" type="ORF">GCM10022197_27890</name>
</gene>
<keyword evidence="5" id="KW-1185">Reference proteome</keyword>
<sequence>MAGTLVTRGRGLLQRRDPTTALTDRVRALREAAEACEGRVSTEVVDEAYRVGLQVDRRLALSGGATVVALAGATGSGKSSTFNALTGTDLATVGVRRPTTSSTMAATWGEDAGEELLDWLQVRRRHVVGASAAGGPELDGLVLLDLPDHDSTAAEHRTEVDRLVALVDVLVWVVDPQKYADGALHERYLRPLAGHAAVMLVVLNQIDTLAPDARAACLRDLRRLLDSEGLGGVEVLGVSATTGQGLDTLLARLGRVVAGKRAAAARLAADVGAVATRLESASGTDPAPELSRRTVQTLDTQLGEAAGVPVVTQAVDQAWRLRGGLATGWPVLAWVAKFKPDPLRRLRLGSRGRKEIASPTSTSRTSLPARSGVQQARVDTALRTLADEASDGLRRGWSDAVRATTRRSGAGLSDALDRAVATTDLDVDRHRRWWNVVRVLQWVLVAAVLVGLGWLGAAFLLAYLRLPPLPDVLWWRLPAPTVLVIGGVVAGLVVAALARIGVVVGAHRRARLARQRLLASVARVSEDQVLVPVRAELARYEAARSAILRARG</sequence>
<dbReference type="PANTHER" id="PTHR42698:SF1">
    <property type="entry name" value="GTPASE ERA, MITOCHONDRIAL"/>
    <property type="match status" value="1"/>
</dbReference>
<feature type="region of interest" description="Disordered" evidence="1">
    <location>
        <begin position="351"/>
        <end position="370"/>
    </location>
</feature>
<evidence type="ECO:0000259" key="3">
    <source>
        <dbReference type="Pfam" id="PF01926"/>
    </source>
</evidence>
<dbReference type="Gene3D" id="3.40.50.300">
    <property type="entry name" value="P-loop containing nucleotide triphosphate hydrolases"/>
    <property type="match status" value="1"/>
</dbReference>
<accession>A0ABP6XTR5</accession>
<feature type="domain" description="G" evidence="3">
    <location>
        <begin position="68"/>
        <end position="185"/>
    </location>
</feature>
<dbReference type="RefSeq" id="WP_204913247.1">
    <property type="nucleotide sequence ID" value="NZ_BAAAYR010000004.1"/>
</dbReference>
<dbReference type="Proteomes" id="UP001500767">
    <property type="component" value="Unassembled WGS sequence"/>
</dbReference>
<comment type="caution">
    <text evidence="4">The sequence shown here is derived from an EMBL/GenBank/DDBJ whole genome shotgun (WGS) entry which is preliminary data.</text>
</comment>
<feature type="compositionally biased region" description="Polar residues" evidence="1">
    <location>
        <begin position="358"/>
        <end position="370"/>
    </location>
</feature>